<dbReference type="PhylomeDB" id="E9GQ94"/>
<protein>
    <submittedName>
        <fullName evidence="1">Uncharacterized protein</fullName>
    </submittedName>
</protein>
<name>E9GQ94_DAPPU</name>
<dbReference type="KEGG" id="dpx:DAPPUDRAFT_105321"/>
<proteinExistence type="predicted"/>
<accession>E9GQ94</accession>
<dbReference type="InParanoid" id="E9GQ94"/>
<dbReference type="EMBL" id="GL732558">
    <property type="protein sequence ID" value="EFX78382.1"/>
    <property type="molecule type" value="Genomic_DNA"/>
</dbReference>
<organism evidence="1 2">
    <name type="scientific">Daphnia pulex</name>
    <name type="common">Water flea</name>
    <dbReference type="NCBI Taxonomy" id="6669"/>
    <lineage>
        <taxon>Eukaryota</taxon>
        <taxon>Metazoa</taxon>
        <taxon>Ecdysozoa</taxon>
        <taxon>Arthropoda</taxon>
        <taxon>Crustacea</taxon>
        <taxon>Branchiopoda</taxon>
        <taxon>Diplostraca</taxon>
        <taxon>Cladocera</taxon>
        <taxon>Anomopoda</taxon>
        <taxon>Daphniidae</taxon>
        <taxon>Daphnia</taxon>
    </lineage>
</organism>
<dbReference type="Proteomes" id="UP000000305">
    <property type="component" value="Unassembled WGS sequence"/>
</dbReference>
<reference evidence="1 2" key="1">
    <citation type="journal article" date="2011" name="Science">
        <title>The ecoresponsive genome of Daphnia pulex.</title>
        <authorList>
            <person name="Colbourne J.K."/>
            <person name="Pfrender M.E."/>
            <person name="Gilbert D."/>
            <person name="Thomas W.K."/>
            <person name="Tucker A."/>
            <person name="Oakley T.H."/>
            <person name="Tokishita S."/>
            <person name="Aerts A."/>
            <person name="Arnold G.J."/>
            <person name="Basu M.K."/>
            <person name="Bauer D.J."/>
            <person name="Caceres C.E."/>
            <person name="Carmel L."/>
            <person name="Casola C."/>
            <person name="Choi J.H."/>
            <person name="Detter J.C."/>
            <person name="Dong Q."/>
            <person name="Dusheyko S."/>
            <person name="Eads B.D."/>
            <person name="Frohlich T."/>
            <person name="Geiler-Samerotte K.A."/>
            <person name="Gerlach D."/>
            <person name="Hatcher P."/>
            <person name="Jogdeo S."/>
            <person name="Krijgsveld J."/>
            <person name="Kriventseva E.V."/>
            <person name="Kultz D."/>
            <person name="Laforsch C."/>
            <person name="Lindquist E."/>
            <person name="Lopez J."/>
            <person name="Manak J.R."/>
            <person name="Muller J."/>
            <person name="Pangilinan J."/>
            <person name="Patwardhan R.P."/>
            <person name="Pitluck S."/>
            <person name="Pritham E.J."/>
            <person name="Rechtsteiner A."/>
            <person name="Rho M."/>
            <person name="Rogozin I.B."/>
            <person name="Sakarya O."/>
            <person name="Salamov A."/>
            <person name="Schaack S."/>
            <person name="Shapiro H."/>
            <person name="Shiga Y."/>
            <person name="Skalitzky C."/>
            <person name="Smith Z."/>
            <person name="Souvorov A."/>
            <person name="Sung W."/>
            <person name="Tang Z."/>
            <person name="Tsuchiya D."/>
            <person name="Tu H."/>
            <person name="Vos H."/>
            <person name="Wang M."/>
            <person name="Wolf Y.I."/>
            <person name="Yamagata H."/>
            <person name="Yamada T."/>
            <person name="Ye Y."/>
            <person name="Shaw J.R."/>
            <person name="Andrews J."/>
            <person name="Crease T.J."/>
            <person name="Tang H."/>
            <person name="Lucas S.M."/>
            <person name="Robertson H.M."/>
            <person name="Bork P."/>
            <person name="Koonin E.V."/>
            <person name="Zdobnov E.M."/>
            <person name="Grigoriev I.V."/>
            <person name="Lynch M."/>
            <person name="Boore J.L."/>
        </authorList>
    </citation>
    <scope>NUCLEOTIDE SEQUENCE [LARGE SCALE GENOMIC DNA]</scope>
</reference>
<keyword evidence="2" id="KW-1185">Reference proteome</keyword>
<dbReference type="AlphaFoldDB" id="E9GQ94"/>
<sequence>MGLDTSSTDFLQEKPVTLRVKQKVDMANPGHYDQMQDAPTERNNQFFNRSMPSGNQRITTSPIFKMLSVHLMFISRQIPLKSILDALLYLNATTKFLYADSIFTALGDSEVLSAIRNTRKVIVFA</sequence>
<gene>
    <name evidence="1" type="ORF">DAPPUDRAFT_105321</name>
</gene>
<dbReference type="HOGENOM" id="CLU_2006180_0_0_1"/>
<evidence type="ECO:0000313" key="1">
    <source>
        <dbReference type="EMBL" id="EFX78382.1"/>
    </source>
</evidence>
<evidence type="ECO:0000313" key="2">
    <source>
        <dbReference type="Proteomes" id="UP000000305"/>
    </source>
</evidence>